<dbReference type="SUPFAM" id="SSF52047">
    <property type="entry name" value="RNI-like"/>
    <property type="match status" value="1"/>
</dbReference>
<reference evidence="3" key="1">
    <citation type="journal article" date="2017" name="Nat. Ecol. Evol.">
        <title>Genome expansion and lineage-specific genetic innovations in the forest pathogenic fungi Armillaria.</title>
        <authorList>
            <person name="Sipos G."/>
            <person name="Prasanna A.N."/>
            <person name="Walter M.C."/>
            <person name="O'Connor E."/>
            <person name="Balint B."/>
            <person name="Krizsan K."/>
            <person name="Kiss B."/>
            <person name="Hess J."/>
            <person name="Varga T."/>
            <person name="Slot J."/>
            <person name="Riley R."/>
            <person name="Boka B."/>
            <person name="Rigling D."/>
            <person name="Barry K."/>
            <person name="Lee J."/>
            <person name="Mihaltcheva S."/>
            <person name="LaButti K."/>
            <person name="Lipzen A."/>
            <person name="Waldron R."/>
            <person name="Moloney N.M."/>
            <person name="Sperisen C."/>
            <person name="Kredics L."/>
            <person name="Vagvoelgyi C."/>
            <person name="Patrignani A."/>
            <person name="Fitzpatrick D."/>
            <person name="Nagy I."/>
            <person name="Doyle S."/>
            <person name="Anderson J.B."/>
            <person name="Grigoriev I.V."/>
            <person name="Gueldener U."/>
            <person name="Muensterkoetter M."/>
            <person name="Nagy L.G."/>
        </authorList>
    </citation>
    <scope>NUCLEOTIDE SEQUENCE [LARGE SCALE GENOMIC DNA]</scope>
    <source>
        <strain evidence="3">C18/9</strain>
    </source>
</reference>
<evidence type="ECO:0000313" key="3">
    <source>
        <dbReference type="Proteomes" id="UP000219338"/>
    </source>
</evidence>
<gene>
    <name evidence="2" type="ORF">ARMOST_01753</name>
</gene>
<keyword evidence="3" id="KW-1185">Reference proteome</keyword>
<keyword evidence="1" id="KW-0812">Transmembrane</keyword>
<organism evidence="2 3">
    <name type="scientific">Armillaria ostoyae</name>
    <name type="common">Armillaria root rot fungus</name>
    <dbReference type="NCBI Taxonomy" id="47428"/>
    <lineage>
        <taxon>Eukaryota</taxon>
        <taxon>Fungi</taxon>
        <taxon>Dikarya</taxon>
        <taxon>Basidiomycota</taxon>
        <taxon>Agaricomycotina</taxon>
        <taxon>Agaricomycetes</taxon>
        <taxon>Agaricomycetidae</taxon>
        <taxon>Agaricales</taxon>
        <taxon>Marasmiineae</taxon>
        <taxon>Physalacriaceae</taxon>
        <taxon>Armillaria</taxon>
    </lineage>
</organism>
<accession>A0A284QPT5</accession>
<evidence type="ECO:0000256" key="1">
    <source>
        <dbReference type="SAM" id="Phobius"/>
    </source>
</evidence>
<sequence>MYFALCPSAIAAKHTFKMTTTRVTTLPAEILSLIFGEVSRSTTAISSPPDAAQQLYNASEWADLRALRLTCQRFNGLIEPILFSDVHVNLCGSKLFKASSQLEAFSLRRTRVTQFVKSLDILSLEQQFHNMGLQVLWASLKASRHIGSAIRSLDNVDRVSFHICQYNPKNSSRVVLDALTDLPNLTTLTLSGDNVTNWHDINFHSFRNIVDFTIEALAGEHLEHHLHDLMINNPRLRRLCVIFQPPYLHVGWRLDMAYIFDKEKGPFSVEHLELHGRWRISDPSCIGQLVSLTSVCLSEDDDGGSSLIMLLSHLVSPLKKLVFPLPAARRKQGQSDHILTSHLFSYSGLEELTVSALGVASQTVLFREALPRHVDTLTKVVLEYAFWEISPSDHDFLTVSQFHNLRHLEVTLLSIVLTANEVVVPTAVAWLDIATRLYMLRDFHVHVTDMPATLLPHTDEPTMSIEKIIQHYSNFDQSYSSHLRVHVHAWERMSITYHIVGARFMPLYTFRHTAKSHELPCETDGRRELFRIWAAGMPSTFIRYWFEAYPAGLSLFILCLTFALVTALTANWIGSLGASRVLERPCQAVGIPLEELLQSVEDNIIVMMSALSEEFTHQHRSS</sequence>
<dbReference type="EMBL" id="FUEG01000001">
    <property type="protein sequence ID" value="SJK98485.1"/>
    <property type="molecule type" value="Genomic_DNA"/>
</dbReference>
<keyword evidence="1" id="KW-1133">Transmembrane helix</keyword>
<keyword evidence="1" id="KW-0472">Membrane</keyword>
<protein>
    <submittedName>
        <fullName evidence="2">Uncharacterized protein</fullName>
    </submittedName>
</protein>
<dbReference type="AlphaFoldDB" id="A0A284QPT5"/>
<dbReference type="Proteomes" id="UP000219338">
    <property type="component" value="Unassembled WGS sequence"/>
</dbReference>
<feature type="transmembrane region" description="Helical" evidence="1">
    <location>
        <begin position="552"/>
        <end position="574"/>
    </location>
</feature>
<dbReference type="OrthoDB" id="2883783at2759"/>
<evidence type="ECO:0000313" key="2">
    <source>
        <dbReference type="EMBL" id="SJK98485.1"/>
    </source>
</evidence>
<name>A0A284QPT5_ARMOS</name>
<dbReference type="InterPro" id="IPR032675">
    <property type="entry name" value="LRR_dom_sf"/>
</dbReference>
<dbReference type="Gene3D" id="3.80.10.10">
    <property type="entry name" value="Ribonuclease Inhibitor"/>
    <property type="match status" value="1"/>
</dbReference>
<proteinExistence type="predicted"/>